<accession>A0AAW5JJY9</accession>
<name>A0AAW5JJY9_9FIRM</name>
<gene>
    <name evidence="1" type="ORF">NE579_00115</name>
</gene>
<evidence type="ECO:0000313" key="2">
    <source>
        <dbReference type="Proteomes" id="UP001204562"/>
    </source>
</evidence>
<proteinExistence type="predicted"/>
<protein>
    <submittedName>
        <fullName evidence="1">Uncharacterized protein</fullName>
    </submittedName>
</protein>
<sequence>MLECKICGTKFNVIIERHYIARDNGKTGLAVAFGSTAEECLYDAFDCPMCGCQVIAKERKRDYISFISTDEEDADDDQI</sequence>
<reference evidence="1" key="1">
    <citation type="submission" date="2022-06" db="EMBL/GenBank/DDBJ databases">
        <title>Isolation of gut microbiota from human fecal samples.</title>
        <authorList>
            <person name="Pamer E.G."/>
            <person name="Barat B."/>
            <person name="Waligurski E."/>
            <person name="Medina S."/>
            <person name="Paddock L."/>
            <person name="Mostad J."/>
        </authorList>
    </citation>
    <scope>NUCLEOTIDE SEQUENCE</scope>
    <source>
        <strain evidence="1">DFI.9.91</strain>
    </source>
</reference>
<organism evidence="1 2">
    <name type="scientific">Intestinimonas massiliensis</name>
    <name type="common">ex Afouda et al. 2020</name>
    <dbReference type="NCBI Taxonomy" id="1673721"/>
    <lineage>
        <taxon>Bacteria</taxon>
        <taxon>Bacillati</taxon>
        <taxon>Bacillota</taxon>
        <taxon>Clostridia</taxon>
        <taxon>Eubacteriales</taxon>
        <taxon>Intestinimonas</taxon>
    </lineage>
</organism>
<dbReference type="Proteomes" id="UP001204562">
    <property type="component" value="Unassembled WGS sequence"/>
</dbReference>
<evidence type="ECO:0000313" key="1">
    <source>
        <dbReference type="EMBL" id="MCQ4768871.1"/>
    </source>
</evidence>
<dbReference type="EMBL" id="JANFYS010000001">
    <property type="protein sequence ID" value="MCQ4768871.1"/>
    <property type="molecule type" value="Genomic_DNA"/>
</dbReference>
<comment type="caution">
    <text evidence="1">The sequence shown here is derived from an EMBL/GenBank/DDBJ whole genome shotgun (WGS) entry which is preliminary data.</text>
</comment>
<dbReference type="RefSeq" id="WP_256302827.1">
    <property type="nucleotide sequence ID" value="NZ_JANFYS010000001.1"/>
</dbReference>
<dbReference type="AlphaFoldDB" id="A0AAW5JJY9"/>